<reference evidence="2 3" key="1">
    <citation type="submission" date="2023-10" db="EMBL/GenBank/DDBJ databases">
        <title>Chromosome-scale genome assembly provides insights into flower coloration mechanisms of Canna indica.</title>
        <authorList>
            <person name="Li C."/>
        </authorList>
    </citation>
    <scope>NUCLEOTIDE SEQUENCE [LARGE SCALE GENOMIC DNA]</scope>
    <source>
        <tissue evidence="2">Flower</tissue>
    </source>
</reference>
<dbReference type="GO" id="GO:0008482">
    <property type="term" value="F:sulfite oxidase activity"/>
    <property type="evidence" value="ECO:0007669"/>
    <property type="project" value="TreeGrafter"/>
</dbReference>
<dbReference type="GO" id="GO:0020037">
    <property type="term" value="F:heme binding"/>
    <property type="evidence" value="ECO:0007669"/>
    <property type="project" value="TreeGrafter"/>
</dbReference>
<dbReference type="GO" id="GO:0043546">
    <property type="term" value="F:molybdopterin cofactor binding"/>
    <property type="evidence" value="ECO:0007669"/>
    <property type="project" value="TreeGrafter"/>
</dbReference>
<proteinExistence type="predicted"/>
<evidence type="ECO:0000313" key="2">
    <source>
        <dbReference type="EMBL" id="WOL13746.1"/>
    </source>
</evidence>
<dbReference type="Pfam" id="PF00174">
    <property type="entry name" value="Oxidored_molyb"/>
    <property type="match status" value="1"/>
</dbReference>
<dbReference type="Gene3D" id="3.90.420.10">
    <property type="entry name" value="Oxidoreductase, molybdopterin-binding domain"/>
    <property type="match status" value="1"/>
</dbReference>
<sequence>MVRQTIGFNWGSAAVSTTVWRGARLTDVLRRCGVMGRKDEALFVCFEGAEDHPGGGSSKYGTSLCKS</sequence>
<dbReference type="PANTHER" id="PTHR19372">
    <property type="entry name" value="SULFITE REDUCTASE"/>
    <property type="match status" value="1"/>
</dbReference>
<dbReference type="SUPFAM" id="SSF56524">
    <property type="entry name" value="Oxidoreductase molybdopterin-binding domain"/>
    <property type="match status" value="1"/>
</dbReference>
<dbReference type="AlphaFoldDB" id="A0AAQ3QIC8"/>
<evidence type="ECO:0000313" key="3">
    <source>
        <dbReference type="Proteomes" id="UP001327560"/>
    </source>
</evidence>
<gene>
    <name evidence="2" type="ORF">Cni_G22524</name>
</gene>
<dbReference type="InterPro" id="IPR000572">
    <property type="entry name" value="OxRdtase_Mopterin-bd_dom"/>
</dbReference>
<organism evidence="2 3">
    <name type="scientific">Canna indica</name>
    <name type="common">Indian-shot</name>
    <dbReference type="NCBI Taxonomy" id="4628"/>
    <lineage>
        <taxon>Eukaryota</taxon>
        <taxon>Viridiplantae</taxon>
        <taxon>Streptophyta</taxon>
        <taxon>Embryophyta</taxon>
        <taxon>Tracheophyta</taxon>
        <taxon>Spermatophyta</taxon>
        <taxon>Magnoliopsida</taxon>
        <taxon>Liliopsida</taxon>
        <taxon>Zingiberales</taxon>
        <taxon>Cannaceae</taxon>
        <taxon>Canna</taxon>
    </lineage>
</organism>
<feature type="domain" description="Oxidoreductase molybdopterin-binding" evidence="1">
    <location>
        <begin position="4"/>
        <end position="64"/>
    </location>
</feature>
<dbReference type="InterPro" id="IPR036374">
    <property type="entry name" value="OxRdtase_Mopterin-bd_sf"/>
</dbReference>
<dbReference type="Proteomes" id="UP001327560">
    <property type="component" value="Chromosome 7"/>
</dbReference>
<keyword evidence="3" id="KW-1185">Reference proteome</keyword>
<dbReference type="PANTHER" id="PTHR19372:SF7">
    <property type="entry name" value="SULFITE OXIDASE, MITOCHONDRIAL"/>
    <property type="match status" value="1"/>
</dbReference>
<name>A0AAQ3QIC8_9LILI</name>
<dbReference type="GO" id="GO:0006790">
    <property type="term" value="P:sulfur compound metabolic process"/>
    <property type="evidence" value="ECO:0007669"/>
    <property type="project" value="TreeGrafter"/>
</dbReference>
<protein>
    <recommendedName>
        <fullName evidence="1">Oxidoreductase molybdopterin-binding domain-containing protein</fullName>
    </recommendedName>
</protein>
<dbReference type="EMBL" id="CP136896">
    <property type="protein sequence ID" value="WOL13746.1"/>
    <property type="molecule type" value="Genomic_DNA"/>
</dbReference>
<evidence type="ECO:0000259" key="1">
    <source>
        <dbReference type="Pfam" id="PF00174"/>
    </source>
</evidence>
<accession>A0AAQ3QIC8</accession>